<dbReference type="Gene3D" id="1.20.1250.20">
    <property type="entry name" value="MFS general substrate transporter like domains"/>
    <property type="match status" value="1"/>
</dbReference>
<feature type="transmembrane region" description="Helical" evidence="7">
    <location>
        <begin position="82"/>
        <end position="100"/>
    </location>
</feature>
<dbReference type="PANTHER" id="PTHR42718">
    <property type="entry name" value="MAJOR FACILITATOR SUPERFAMILY MULTIDRUG TRANSPORTER MFSC"/>
    <property type="match status" value="1"/>
</dbReference>
<dbReference type="PANTHER" id="PTHR42718:SF9">
    <property type="entry name" value="MAJOR FACILITATOR SUPERFAMILY MULTIDRUG TRANSPORTER MFSC"/>
    <property type="match status" value="1"/>
</dbReference>
<keyword evidence="5 7" id="KW-0472">Membrane</keyword>
<keyword evidence="2" id="KW-0813">Transport</keyword>
<dbReference type="RefSeq" id="WP_215916304.1">
    <property type="nucleotide sequence ID" value="NZ_JAHKNI010000002.1"/>
</dbReference>
<dbReference type="InterPro" id="IPR036259">
    <property type="entry name" value="MFS_trans_sf"/>
</dbReference>
<evidence type="ECO:0000256" key="5">
    <source>
        <dbReference type="ARBA" id="ARBA00023136"/>
    </source>
</evidence>
<dbReference type="SUPFAM" id="SSF103473">
    <property type="entry name" value="MFS general substrate transporter"/>
    <property type="match status" value="1"/>
</dbReference>
<feature type="compositionally biased region" description="Basic and acidic residues" evidence="6">
    <location>
        <begin position="561"/>
        <end position="570"/>
    </location>
</feature>
<feature type="transmembrane region" description="Helical" evidence="7">
    <location>
        <begin position="359"/>
        <end position="379"/>
    </location>
</feature>
<dbReference type="InterPro" id="IPR020846">
    <property type="entry name" value="MFS_dom"/>
</dbReference>
<dbReference type="PROSITE" id="PS50850">
    <property type="entry name" value="MFS"/>
    <property type="match status" value="1"/>
</dbReference>
<evidence type="ECO:0000256" key="2">
    <source>
        <dbReference type="ARBA" id="ARBA00022448"/>
    </source>
</evidence>
<dbReference type="EMBL" id="JAHKNI010000002">
    <property type="protein sequence ID" value="MBU3061418.1"/>
    <property type="molecule type" value="Genomic_DNA"/>
</dbReference>
<feature type="compositionally biased region" description="Low complexity" evidence="6">
    <location>
        <begin position="548"/>
        <end position="560"/>
    </location>
</feature>
<dbReference type="Proteomes" id="UP000733379">
    <property type="component" value="Unassembled WGS sequence"/>
</dbReference>
<feature type="transmembrane region" description="Helical" evidence="7">
    <location>
        <begin position="55"/>
        <end position="75"/>
    </location>
</feature>
<evidence type="ECO:0000259" key="8">
    <source>
        <dbReference type="PROSITE" id="PS50850"/>
    </source>
</evidence>
<accession>A0ABS6AU34</accession>
<evidence type="ECO:0000256" key="4">
    <source>
        <dbReference type="ARBA" id="ARBA00022989"/>
    </source>
</evidence>
<comment type="subcellular location">
    <subcellularLocation>
        <location evidence="1">Cell membrane</location>
        <topology evidence="1">Multi-pass membrane protein</topology>
    </subcellularLocation>
</comment>
<feature type="region of interest" description="Disordered" evidence="6">
    <location>
        <begin position="535"/>
        <end position="586"/>
    </location>
</feature>
<feature type="transmembrane region" description="Helical" evidence="7">
    <location>
        <begin position="253"/>
        <end position="272"/>
    </location>
</feature>
<reference evidence="9 10" key="1">
    <citation type="submission" date="2021-06" db="EMBL/GenBank/DDBJ databases">
        <title>Actinomycetes sequencing.</title>
        <authorList>
            <person name="Shan Q."/>
        </authorList>
    </citation>
    <scope>NUCLEOTIDE SEQUENCE [LARGE SCALE GENOMIC DNA]</scope>
    <source>
        <strain evidence="9 10">NEAU-G5</strain>
    </source>
</reference>
<feature type="compositionally biased region" description="Basic and acidic residues" evidence="6">
    <location>
        <begin position="577"/>
        <end position="586"/>
    </location>
</feature>
<feature type="transmembrane region" description="Helical" evidence="7">
    <location>
        <begin position="112"/>
        <end position="133"/>
    </location>
</feature>
<comment type="caution">
    <text evidence="9">The sequence shown here is derived from an EMBL/GenBank/DDBJ whole genome shotgun (WGS) entry which is preliminary data.</text>
</comment>
<feature type="transmembrane region" description="Helical" evidence="7">
    <location>
        <begin position="431"/>
        <end position="452"/>
    </location>
</feature>
<proteinExistence type="predicted"/>
<dbReference type="InterPro" id="IPR011701">
    <property type="entry name" value="MFS"/>
</dbReference>
<feature type="transmembrane region" description="Helical" evidence="7">
    <location>
        <begin position="329"/>
        <end position="347"/>
    </location>
</feature>
<keyword evidence="10" id="KW-1185">Reference proteome</keyword>
<feature type="transmembrane region" description="Helical" evidence="7">
    <location>
        <begin position="505"/>
        <end position="524"/>
    </location>
</feature>
<feature type="transmembrane region" description="Helical" evidence="7">
    <location>
        <begin position="169"/>
        <end position="191"/>
    </location>
</feature>
<evidence type="ECO:0000313" key="9">
    <source>
        <dbReference type="EMBL" id="MBU3061418.1"/>
    </source>
</evidence>
<organism evidence="9 10">
    <name type="scientific">Nocardia albiluteola</name>
    <dbReference type="NCBI Taxonomy" id="2842303"/>
    <lineage>
        <taxon>Bacteria</taxon>
        <taxon>Bacillati</taxon>
        <taxon>Actinomycetota</taxon>
        <taxon>Actinomycetes</taxon>
        <taxon>Mycobacteriales</taxon>
        <taxon>Nocardiaceae</taxon>
        <taxon>Nocardia</taxon>
    </lineage>
</organism>
<feature type="transmembrane region" description="Helical" evidence="7">
    <location>
        <begin position="140"/>
        <end position="163"/>
    </location>
</feature>
<dbReference type="CDD" id="cd17321">
    <property type="entry name" value="MFS_MMR_MDR_like"/>
    <property type="match status" value="1"/>
</dbReference>
<evidence type="ECO:0000256" key="3">
    <source>
        <dbReference type="ARBA" id="ARBA00022692"/>
    </source>
</evidence>
<feature type="transmembrane region" description="Helical" evidence="7">
    <location>
        <begin position="293"/>
        <end position="317"/>
    </location>
</feature>
<evidence type="ECO:0000256" key="6">
    <source>
        <dbReference type="SAM" id="MobiDB-lite"/>
    </source>
</evidence>
<evidence type="ECO:0000256" key="7">
    <source>
        <dbReference type="SAM" id="Phobius"/>
    </source>
</evidence>
<dbReference type="PRINTS" id="PR01036">
    <property type="entry name" value="TCRTETB"/>
</dbReference>
<gene>
    <name evidence="9" type="ORF">KO481_07765</name>
</gene>
<keyword evidence="3 7" id="KW-0812">Transmembrane</keyword>
<protein>
    <submittedName>
        <fullName evidence="9">MFS transporter</fullName>
    </submittedName>
</protein>
<keyword evidence="4 7" id="KW-1133">Transmembrane helix</keyword>
<feature type="domain" description="Major facilitator superfamily (MFS) profile" evidence="8">
    <location>
        <begin position="17"/>
        <end position="531"/>
    </location>
</feature>
<dbReference type="Pfam" id="PF07690">
    <property type="entry name" value="MFS_1"/>
    <property type="match status" value="1"/>
</dbReference>
<feature type="transmembrane region" description="Helical" evidence="7">
    <location>
        <begin position="385"/>
        <end position="410"/>
    </location>
</feature>
<feature type="transmembrane region" description="Helical" evidence="7">
    <location>
        <begin position="203"/>
        <end position="223"/>
    </location>
</feature>
<evidence type="ECO:0000256" key="1">
    <source>
        <dbReference type="ARBA" id="ARBA00004651"/>
    </source>
</evidence>
<feature type="transmembrane region" description="Helical" evidence="7">
    <location>
        <begin position="15"/>
        <end position="43"/>
    </location>
</feature>
<name>A0ABS6AU34_9NOCA</name>
<dbReference type="Gene3D" id="1.20.1720.10">
    <property type="entry name" value="Multidrug resistance protein D"/>
    <property type="match status" value="1"/>
</dbReference>
<sequence>MTDTELDAIPSRARWWALGVLALGLSMVVLDGTIVSVSLPVIIADLGLNFTQAQWINSVYAVVLAALLITAGRLGDRLGRRTLFAAGVVLFVAGSLLAASAEAPGTLIWGRIVQGIGAAGVLPGTLSTVNAVFRGRDRVIAFAVWGSVISAMAALGPLIGGWLTTSFTWPWIFLVNVPIGVVVLAGIVAFVPQTRMAGHARGLDVDGFLLSAAGFALVVFALIEGQTYGWGRPLRSSDILGMRWSTRAASSPIPLLLLLGVALLFLFLLWEIHRKNVHRSALLDLSLFRLPAFRWGNAAAFAVALGEFGLLFTLPLFLVNVLGLSTLRAGLVLAAMGLGAFVAGGATEPLARTMGPVRIVRLGLAIETVAIAVTALFVTDHVSPWLLALLLVCYGVGLGLASAQLTGTVLADVPTDASGEGSAIQSTVRQLGTAMGLAILGGVLSVSLGRALPDRLSAVHGLPSHAAAEAAAATRDSAGGAISVLRDHHANTMVVDALARGFADATRVTMIGAALFLLLGFFAATRIPLRAGRTAESGAAEKDGAPAGGESASAPEAADSGDVRGGKPEVADSGDAEGGKPEVADP</sequence>
<evidence type="ECO:0000313" key="10">
    <source>
        <dbReference type="Proteomes" id="UP000733379"/>
    </source>
</evidence>